<sequence length="69" mass="7813">MRSSYYEEIAADIDALSAAFSRFEASSWETMTPAELVDVLDEYAFLIGRLEAVEYELLSPFARPSGRRT</sequence>
<reference evidence="1 2" key="1">
    <citation type="submission" date="2014-04" db="EMBL/GenBank/DDBJ databases">
        <title>The Genome Sequence of Mycobacterium tuberculosis TKK-01-0051.</title>
        <authorList>
            <consortium name="The Broad Institute Genomics Platform"/>
            <consortium name="The Broad Institute Genome Sequencing Center for Infectious Disease"/>
            <person name="Earl A.M."/>
            <person name="Cohen K."/>
            <person name="Pym A."/>
            <person name="Bishai W."/>
            <person name="Maharaj K."/>
            <person name="Desjardins C."/>
            <person name="Abeel T."/>
            <person name="Young S."/>
            <person name="Zeng Q."/>
            <person name="Gargeya S."/>
            <person name="Abouelleil A."/>
            <person name="Alvarado L."/>
            <person name="Chapman S.B."/>
            <person name="Gainer-Dewar J."/>
            <person name="Goldberg J."/>
            <person name="Griggs A."/>
            <person name="Gujja S."/>
            <person name="Hansen M."/>
            <person name="Howarth C."/>
            <person name="Imamovic A."/>
            <person name="Larimer J."/>
            <person name="Murphy C."/>
            <person name="Naylor J."/>
            <person name="Pearson M."/>
            <person name="Poon T.W."/>
            <person name="Priest M."/>
            <person name="Roberts A."/>
            <person name="Saif S."/>
            <person name="Shea T."/>
            <person name="Sykes S."/>
            <person name="Wortman J."/>
            <person name="Nusbaum C."/>
            <person name="Birren B."/>
        </authorList>
    </citation>
    <scope>NUCLEOTIDE SEQUENCE [LARGE SCALE GENOMIC DNA]</scope>
    <source>
        <strain evidence="1 2">TKK-01-0051</strain>
    </source>
</reference>
<dbReference type="RefSeq" id="WP_044485943.1">
    <property type="nucleotide sequence ID" value="NZ_KK328284.1"/>
</dbReference>
<dbReference type="PATRIC" id="fig|1324261.3.peg.3398"/>
<evidence type="ECO:0000313" key="1">
    <source>
        <dbReference type="EMBL" id="KBZ60415.1"/>
    </source>
</evidence>
<organism evidence="1 2">
    <name type="scientific">Mycobacterium [tuberculosis] TKK-01-0051</name>
    <dbReference type="NCBI Taxonomy" id="1324261"/>
    <lineage>
        <taxon>Bacteria</taxon>
        <taxon>Bacillati</taxon>
        <taxon>Actinomycetota</taxon>
        <taxon>Actinomycetes</taxon>
        <taxon>Mycobacteriales</taxon>
        <taxon>Mycobacteriaceae</taxon>
        <taxon>Mycobacterium</taxon>
        <taxon>Mycobacterium avium complex (MAC)</taxon>
    </lineage>
</organism>
<dbReference type="EMBL" id="JLXW01000010">
    <property type="protein sequence ID" value="KBZ60415.1"/>
    <property type="molecule type" value="Genomic_DNA"/>
</dbReference>
<comment type="caution">
    <text evidence="1">The sequence shown here is derived from an EMBL/GenBank/DDBJ whole genome shotgun (WGS) entry which is preliminary data.</text>
</comment>
<protein>
    <submittedName>
        <fullName evidence="1">Uncharacterized protein</fullName>
    </submittedName>
</protein>
<dbReference type="AlphaFoldDB" id="A0A051TUD3"/>
<proteinExistence type="predicted"/>
<name>A0A051TUD3_9MYCO</name>
<dbReference type="HOGENOM" id="CLU_2771516_0_0_11"/>
<gene>
    <name evidence="1" type="ORF">K875_03358</name>
</gene>
<accession>A0A051TUD3</accession>
<evidence type="ECO:0000313" key="2">
    <source>
        <dbReference type="Proteomes" id="UP000025947"/>
    </source>
</evidence>
<dbReference type="Proteomes" id="UP000025947">
    <property type="component" value="Unassembled WGS sequence"/>
</dbReference>
<keyword evidence="2" id="KW-1185">Reference proteome</keyword>